<dbReference type="InterPro" id="IPR013792">
    <property type="entry name" value="RNA3'P_cycl/enolpyr_Trfase_a/b"/>
</dbReference>
<feature type="binding site" evidence="12">
    <location>
        <position position="333"/>
    </location>
    <ligand>
        <name>UDP-N-acetyl-alpha-D-glucosamine</name>
        <dbReference type="ChEBI" id="CHEBI:57705"/>
    </ligand>
</feature>
<dbReference type="InterPro" id="IPR005750">
    <property type="entry name" value="UDP_GlcNAc_COvinyl_MurA"/>
</dbReference>
<keyword evidence="8 12" id="KW-0131">Cell cycle</keyword>
<proteinExistence type="inferred from homology"/>
<dbReference type="Gene3D" id="3.65.10.10">
    <property type="entry name" value="Enolpyruvate transferase domain"/>
    <property type="match status" value="2"/>
</dbReference>
<dbReference type="KEGG" id="mpro:BJP34_20920"/>
<evidence type="ECO:0000256" key="10">
    <source>
        <dbReference type="ARBA" id="ARBA00038367"/>
    </source>
</evidence>
<evidence type="ECO:0000256" key="9">
    <source>
        <dbReference type="ARBA" id="ARBA00023316"/>
    </source>
</evidence>
<dbReference type="InterPro" id="IPR036968">
    <property type="entry name" value="Enolpyruvate_Tfrase_sf"/>
</dbReference>
<feature type="binding site" evidence="12">
    <location>
        <begin position="46"/>
        <end position="47"/>
    </location>
    <ligand>
        <name>phosphoenolpyruvate</name>
        <dbReference type="ChEBI" id="CHEBI:58702"/>
    </ligand>
</feature>
<gene>
    <name evidence="12" type="primary">murA</name>
    <name evidence="15" type="ORF">BJP34_20920</name>
</gene>
<evidence type="ECO:0000256" key="5">
    <source>
        <dbReference type="ARBA" id="ARBA00022679"/>
    </source>
</evidence>
<dbReference type="Proteomes" id="UP000177870">
    <property type="component" value="Chromosome"/>
</dbReference>
<evidence type="ECO:0000256" key="8">
    <source>
        <dbReference type="ARBA" id="ARBA00023306"/>
    </source>
</evidence>
<evidence type="ECO:0000259" key="14">
    <source>
        <dbReference type="Pfam" id="PF00275"/>
    </source>
</evidence>
<dbReference type="GO" id="GO:0005737">
    <property type="term" value="C:cytoplasm"/>
    <property type="evidence" value="ECO:0007669"/>
    <property type="project" value="UniProtKB-SubCell"/>
</dbReference>
<dbReference type="InterPro" id="IPR050068">
    <property type="entry name" value="MurA_subfamily"/>
</dbReference>
<evidence type="ECO:0000256" key="11">
    <source>
        <dbReference type="ARBA" id="ARBA00047527"/>
    </source>
</evidence>
<dbReference type="GO" id="GO:0008760">
    <property type="term" value="F:UDP-N-acetylglucosamine 1-carboxyvinyltransferase activity"/>
    <property type="evidence" value="ECO:0007669"/>
    <property type="project" value="UniProtKB-UniRule"/>
</dbReference>
<dbReference type="EC" id="2.5.1.7" evidence="12"/>
<comment type="caution">
    <text evidence="12">Lacks conserved residue(s) required for the propagation of feature annotation.</text>
</comment>
<dbReference type="UniPathway" id="UPA00219"/>
<feature type="region of interest" description="Disordered" evidence="13">
    <location>
        <begin position="1"/>
        <end position="20"/>
    </location>
</feature>
<dbReference type="EMBL" id="CP017599">
    <property type="protein sequence ID" value="AOX01574.1"/>
    <property type="molecule type" value="Genomic_DNA"/>
</dbReference>
<accession>A0A1D8TVG4</accession>
<dbReference type="InterPro" id="IPR001986">
    <property type="entry name" value="Enolpyruvate_Tfrase_dom"/>
</dbReference>
<dbReference type="Pfam" id="PF00275">
    <property type="entry name" value="EPSP_synthase"/>
    <property type="match status" value="1"/>
</dbReference>
<feature type="domain" description="Enolpyruvate transferase" evidence="14">
    <location>
        <begin position="33"/>
        <end position="434"/>
    </location>
</feature>
<dbReference type="AlphaFoldDB" id="A0A1D8TVG4"/>
<dbReference type="HAMAP" id="MF_00111">
    <property type="entry name" value="MurA"/>
    <property type="match status" value="1"/>
</dbReference>
<evidence type="ECO:0000256" key="1">
    <source>
        <dbReference type="ARBA" id="ARBA00004496"/>
    </source>
</evidence>
<comment type="pathway">
    <text evidence="2 12">Cell wall biogenesis; peptidoglycan biosynthesis.</text>
</comment>
<protein>
    <recommendedName>
        <fullName evidence="12">UDP-N-acetylglucosamine 1-carboxyvinyltransferase</fullName>
        <ecNumber evidence="12">2.5.1.7</ecNumber>
    </recommendedName>
    <alternativeName>
        <fullName evidence="12">Enoylpyruvate transferase</fullName>
    </alternativeName>
    <alternativeName>
        <fullName evidence="12">UDP-N-acetylglucosamine enolpyruvyl transferase</fullName>
        <shortName evidence="12">EPT</shortName>
    </alternativeName>
</protein>
<organism evidence="15 16">
    <name type="scientific">Moorena producens PAL-8-15-08-1</name>
    <dbReference type="NCBI Taxonomy" id="1458985"/>
    <lineage>
        <taxon>Bacteria</taxon>
        <taxon>Bacillati</taxon>
        <taxon>Cyanobacteriota</taxon>
        <taxon>Cyanophyceae</taxon>
        <taxon>Coleofasciculales</taxon>
        <taxon>Coleofasciculaceae</taxon>
        <taxon>Moorena</taxon>
    </lineage>
</organism>
<dbReference type="FunFam" id="3.65.10.10:FF:000001">
    <property type="entry name" value="UDP-N-acetylglucosamine 1-carboxyvinyltransferase"/>
    <property type="match status" value="1"/>
</dbReference>
<keyword evidence="3 12" id="KW-0963">Cytoplasm</keyword>
<evidence type="ECO:0000256" key="13">
    <source>
        <dbReference type="SAM" id="MobiDB-lite"/>
    </source>
</evidence>
<feature type="modified residue" description="2-(S-cysteinyl)pyruvic acid O-phosphothioketal" evidence="12">
    <location>
        <position position="140"/>
    </location>
</feature>
<reference evidence="16" key="1">
    <citation type="submission" date="2016-10" db="EMBL/GenBank/DDBJ databases">
        <title>Comparative genomics uncovers the prolific and rare metabolic potential of the cyanobacterial genus Moorea.</title>
        <authorList>
            <person name="Leao T."/>
            <person name="Castelao G."/>
            <person name="Korobeynikov A."/>
            <person name="Monroe E.A."/>
            <person name="Podell S."/>
            <person name="Glukhov E."/>
            <person name="Allen E."/>
            <person name="Gerwick W.H."/>
            <person name="Gerwick L."/>
        </authorList>
    </citation>
    <scope>NUCLEOTIDE SEQUENCE [LARGE SCALE GENOMIC DNA]</scope>
    <source>
        <strain evidence="16">PAL-8-15-08-1</strain>
    </source>
</reference>
<feature type="binding site" evidence="12">
    <location>
        <begin position="145"/>
        <end position="149"/>
    </location>
    <ligand>
        <name>UDP-N-acetyl-alpha-D-glucosamine</name>
        <dbReference type="ChEBI" id="CHEBI:57705"/>
    </ligand>
</feature>
<dbReference type="OrthoDB" id="9803760at2"/>
<comment type="catalytic activity">
    <reaction evidence="11 12">
        <text>phosphoenolpyruvate + UDP-N-acetyl-alpha-D-glucosamine = UDP-N-acetyl-3-O-(1-carboxyvinyl)-alpha-D-glucosamine + phosphate</text>
        <dbReference type="Rhea" id="RHEA:18681"/>
        <dbReference type="ChEBI" id="CHEBI:43474"/>
        <dbReference type="ChEBI" id="CHEBI:57705"/>
        <dbReference type="ChEBI" id="CHEBI:58702"/>
        <dbReference type="ChEBI" id="CHEBI:68483"/>
        <dbReference type="EC" id="2.5.1.7"/>
    </reaction>
</comment>
<comment type="subcellular location">
    <subcellularLocation>
        <location evidence="1 12">Cytoplasm</location>
    </subcellularLocation>
</comment>
<keyword evidence="7 12" id="KW-0573">Peptidoglycan synthesis</keyword>
<keyword evidence="5 12" id="KW-0808">Transferase</keyword>
<feature type="active site" description="Proton donor" evidence="12">
    <location>
        <position position="140"/>
    </location>
</feature>
<evidence type="ECO:0000256" key="6">
    <source>
        <dbReference type="ARBA" id="ARBA00022960"/>
    </source>
</evidence>
<evidence type="ECO:0000256" key="3">
    <source>
        <dbReference type="ARBA" id="ARBA00022490"/>
    </source>
</evidence>
<comment type="function">
    <text evidence="12">Cell wall formation. Adds enolpyruvyl to UDP-N-acetylglucosamine.</text>
</comment>
<keyword evidence="9 12" id="KW-0961">Cell wall biogenesis/degradation</keyword>
<dbReference type="CDD" id="cd01555">
    <property type="entry name" value="UdpNAET"/>
    <property type="match status" value="1"/>
</dbReference>
<evidence type="ECO:0000256" key="4">
    <source>
        <dbReference type="ARBA" id="ARBA00022618"/>
    </source>
</evidence>
<feature type="binding site" evidence="12">
    <location>
        <position position="116"/>
    </location>
    <ligand>
        <name>UDP-N-acetyl-alpha-D-glucosamine</name>
        <dbReference type="ChEBI" id="CHEBI:57705"/>
    </ligand>
</feature>
<evidence type="ECO:0000256" key="7">
    <source>
        <dbReference type="ARBA" id="ARBA00022984"/>
    </source>
</evidence>
<dbReference type="NCBIfam" id="TIGR01072">
    <property type="entry name" value="murA"/>
    <property type="match status" value="1"/>
</dbReference>
<dbReference type="GO" id="GO:0009252">
    <property type="term" value="P:peptidoglycan biosynthetic process"/>
    <property type="evidence" value="ECO:0007669"/>
    <property type="project" value="UniProtKB-UniRule"/>
</dbReference>
<evidence type="ECO:0000313" key="16">
    <source>
        <dbReference type="Proteomes" id="UP000177870"/>
    </source>
</evidence>
<feature type="binding site" evidence="12">
    <location>
        <position position="355"/>
    </location>
    <ligand>
        <name>UDP-N-acetyl-alpha-D-glucosamine</name>
        <dbReference type="ChEBI" id="CHEBI:57705"/>
    </ligand>
</feature>
<evidence type="ECO:0000256" key="12">
    <source>
        <dbReference type="HAMAP-Rule" id="MF_00111"/>
    </source>
</evidence>
<feature type="compositionally biased region" description="Polar residues" evidence="13">
    <location>
        <begin position="9"/>
        <end position="20"/>
    </location>
</feature>
<dbReference type="GO" id="GO:0008360">
    <property type="term" value="P:regulation of cell shape"/>
    <property type="evidence" value="ECO:0007669"/>
    <property type="project" value="UniProtKB-KW"/>
</dbReference>
<dbReference type="PANTHER" id="PTHR43783:SF1">
    <property type="entry name" value="UDP-N-ACETYLGLUCOSAMINE 1-CARBOXYVINYLTRANSFERASE"/>
    <property type="match status" value="1"/>
</dbReference>
<evidence type="ECO:0000256" key="2">
    <source>
        <dbReference type="ARBA" id="ARBA00004752"/>
    </source>
</evidence>
<name>A0A1D8TVG4_9CYAN</name>
<sequence>MILEDRPINHSQSPINPQSLSQENESVLKIWGRASLHGQVKISGAKNSALAIMAGALLCSQDCRLRNVPSLVDIERMSQILAAVGVKLKRNGDILDLDVSHIGQSKAPYELVSQLRASFFILGPMLARLGVARIPLPGGCAIGARPVDLHVRGLQAMGAQVHIEHGIVNAYVKGTGNNKLKGAKIYLDYPSVGATETLLMAATLAEGETTLENAAQEPEVVDLANFCRAMGAQISGAGTKTISISGVSSLHSVDYPIIPDRIEAGTFLVAGAITHSELSLYPVIPEHLTAVIAKLRAIGSEVMVDEPNRLRIIPNKLRATDIETLPYPGFPTDMQAQFTALLALSEGNCVVSETVFENRLRHVAELNRMGADIRVKGNNAIIRGVPMLSGAPVVGTDLRASAALVVAGLAAEGITTIQGLRHLDRGYDDLEGKLRQLGARVERVPAQIEEEELPPTPTNAMTATP</sequence>
<dbReference type="RefSeq" id="WP_070394012.1">
    <property type="nucleotide sequence ID" value="NZ_CP017599.1"/>
</dbReference>
<comment type="similarity">
    <text evidence="10 12">Belongs to the EPSP synthase family. MurA subfamily.</text>
</comment>
<keyword evidence="4 12" id="KW-0132">Cell division</keyword>
<dbReference type="PANTHER" id="PTHR43783">
    <property type="entry name" value="UDP-N-ACETYLGLUCOSAMINE 1-CARBOXYVINYLTRANSFERASE"/>
    <property type="match status" value="1"/>
</dbReference>
<dbReference type="GO" id="GO:0019277">
    <property type="term" value="P:UDP-N-acetylgalactosamine biosynthetic process"/>
    <property type="evidence" value="ECO:0007669"/>
    <property type="project" value="InterPro"/>
</dbReference>
<dbReference type="STRING" id="1458985.BJP34_20920"/>
<evidence type="ECO:0000313" key="15">
    <source>
        <dbReference type="EMBL" id="AOX01574.1"/>
    </source>
</evidence>
<keyword evidence="12" id="KW-0670">Pyruvate</keyword>
<dbReference type="NCBIfam" id="NF006873">
    <property type="entry name" value="PRK09369.1"/>
    <property type="match status" value="1"/>
</dbReference>
<dbReference type="GO" id="GO:0071555">
    <property type="term" value="P:cell wall organization"/>
    <property type="evidence" value="ECO:0007669"/>
    <property type="project" value="UniProtKB-KW"/>
</dbReference>
<dbReference type="SUPFAM" id="SSF55205">
    <property type="entry name" value="EPT/RTPC-like"/>
    <property type="match status" value="1"/>
</dbReference>
<dbReference type="GO" id="GO:0051301">
    <property type="term" value="P:cell division"/>
    <property type="evidence" value="ECO:0007669"/>
    <property type="project" value="UniProtKB-KW"/>
</dbReference>
<keyword evidence="6 12" id="KW-0133">Cell shape</keyword>